<dbReference type="GO" id="GO:0008360">
    <property type="term" value="P:regulation of cell shape"/>
    <property type="evidence" value="ECO:0007669"/>
    <property type="project" value="UniProtKB-KW"/>
</dbReference>
<evidence type="ECO:0000256" key="8">
    <source>
        <dbReference type="ARBA" id="ARBA00022676"/>
    </source>
</evidence>
<keyword evidence="10" id="KW-0378">Hydrolase</keyword>
<keyword evidence="13 18" id="KW-0472">Membrane</keyword>
<keyword evidence="22" id="KW-1185">Reference proteome</keyword>
<evidence type="ECO:0000256" key="9">
    <source>
        <dbReference type="ARBA" id="ARBA00022679"/>
    </source>
</evidence>
<dbReference type="InterPro" id="IPR012338">
    <property type="entry name" value="Beta-lactam/transpept-like"/>
</dbReference>
<keyword evidence="8" id="KW-0328">Glycosyltransferase</keyword>
<dbReference type="SUPFAM" id="SSF53955">
    <property type="entry name" value="Lysozyme-like"/>
    <property type="match status" value="1"/>
</dbReference>
<feature type="domain" description="Penicillin-binding protein transpeptidase" evidence="19">
    <location>
        <begin position="429"/>
        <end position="687"/>
    </location>
</feature>
<evidence type="ECO:0000256" key="17">
    <source>
        <dbReference type="ARBA" id="ARBA00049902"/>
    </source>
</evidence>
<evidence type="ECO:0000256" key="7">
    <source>
        <dbReference type="ARBA" id="ARBA00022670"/>
    </source>
</evidence>
<dbReference type="GO" id="GO:0009002">
    <property type="term" value="F:serine-type D-Ala-D-Ala carboxypeptidase activity"/>
    <property type="evidence" value="ECO:0007669"/>
    <property type="project" value="UniProtKB-EC"/>
</dbReference>
<dbReference type="InterPro" id="IPR050396">
    <property type="entry name" value="Glycosyltr_51/Transpeptidase"/>
</dbReference>
<proteinExistence type="inferred from homology"/>
<evidence type="ECO:0000256" key="16">
    <source>
        <dbReference type="ARBA" id="ARBA00034000"/>
    </source>
</evidence>
<dbReference type="PANTHER" id="PTHR32282">
    <property type="entry name" value="BINDING PROTEIN TRANSPEPTIDASE, PUTATIVE-RELATED"/>
    <property type="match status" value="1"/>
</dbReference>
<evidence type="ECO:0000256" key="14">
    <source>
        <dbReference type="ARBA" id="ARBA00023268"/>
    </source>
</evidence>
<dbReference type="EMBL" id="BMIC01000001">
    <property type="protein sequence ID" value="GFZ83333.1"/>
    <property type="molecule type" value="Genomic_DNA"/>
</dbReference>
<dbReference type="InterPro" id="IPR001264">
    <property type="entry name" value="Glyco_trans_51"/>
</dbReference>
<evidence type="ECO:0000259" key="20">
    <source>
        <dbReference type="Pfam" id="PF00912"/>
    </source>
</evidence>
<keyword evidence="14" id="KW-0511">Multifunctional enzyme</keyword>
<name>A0A8J2X9Q5_9FLAO</name>
<dbReference type="GO" id="GO:0071555">
    <property type="term" value="P:cell wall organization"/>
    <property type="evidence" value="ECO:0007669"/>
    <property type="project" value="UniProtKB-KW"/>
</dbReference>
<evidence type="ECO:0000256" key="13">
    <source>
        <dbReference type="ARBA" id="ARBA00023136"/>
    </source>
</evidence>
<protein>
    <submittedName>
        <fullName evidence="21">Penicillin-binding protein 1A</fullName>
    </submittedName>
</protein>
<comment type="catalytic activity">
    <reaction evidence="16">
        <text>Preferential cleavage: (Ac)2-L-Lys-D-Ala-|-D-Ala. Also transpeptidation of peptidyl-alanyl moieties that are N-acyl substituents of D-alanine.</text>
        <dbReference type="EC" id="3.4.16.4"/>
    </reaction>
</comment>
<dbReference type="InterPro" id="IPR001460">
    <property type="entry name" value="PCN-bd_Tpept"/>
</dbReference>
<keyword evidence="18" id="KW-0812">Transmembrane</keyword>
<keyword evidence="18" id="KW-1133">Transmembrane helix</keyword>
<comment type="subcellular location">
    <subcellularLocation>
        <location evidence="1">Cell membrane</location>
    </subcellularLocation>
</comment>
<gene>
    <name evidence="21" type="primary">mrcA</name>
    <name evidence="21" type="ORF">GCM10011531_12700</name>
</gene>
<evidence type="ECO:0000259" key="19">
    <source>
        <dbReference type="Pfam" id="PF00905"/>
    </source>
</evidence>
<comment type="similarity">
    <text evidence="3">In the C-terminal section; belongs to the transpeptidase family.</text>
</comment>
<reference evidence="21 22" key="1">
    <citation type="journal article" date="2014" name="Int. J. Syst. Evol. Microbiol.">
        <title>Complete genome sequence of Corynebacterium casei LMG S-19264T (=DSM 44701T), isolated from a smear-ripened cheese.</title>
        <authorList>
            <consortium name="US DOE Joint Genome Institute (JGI-PGF)"/>
            <person name="Walter F."/>
            <person name="Albersmeier A."/>
            <person name="Kalinowski J."/>
            <person name="Ruckert C."/>
        </authorList>
    </citation>
    <scope>NUCLEOTIDE SEQUENCE [LARGE SCALE GENOMIC DNA]</scope>
    <source>
        <strain evidence="21 22">CGMCC 1.15295</strain>
    </source>
</reference>
<evidence type="ECO:0000313" key="21">
    <source>
        <dbReference type="EMBL" id="GFZ83333.1"/>
    </source>
</evidence>
<keyword evidence="5" id="KW-1003">Cell membrane</keyword>
<dbReference type="AlphaFoldDB" id="A0A8J2X9Q5"/>
<dbReference type="Gene3D" id="3.40.710.10">
    <property type="entry name" value="DD-peptidase/beta-lactamase superfamily"/>
    <property type="match status" value="2"/>
</dbReference>
<evidence type="ECO:0000313" key="22">
    <source>
        <dbReference type="Proteomes" id="UP000598120"/>
    </source>
</evidence>
<dbReference type="GO" id="GO:0030288">
    <property type="term" value="C:outer membrane-bounded periplasmic space"/>
    <property type="evidence" value="ECO:0007669"/>
    <property type="project" value="TreeGrafter"/>
</dbReference>
<dbReference type="Pfam" id="PF00912">
    <property type="entry name" value="Transgly"/>
    <property type="match status" value="1"/>
</dbReference>
<keyword evidence="15" id="KW-0961">Cell wall biogenesis/degradation</keyword>
<comment type="caution">
    <text evidence="21">The sequence shown here is derived from an EMBL/GenBank/DDBJ whole genome shotgun (WGS) entry which is preliminary data.</text>
</comment>
<sequence length="772" mass="86914">MATKKTAVEDFSKYIRWFWKLFIGGILFIVLIFLLASFGLFGEMPDHTVLENPKTNLATEIISSDDKTLGKFYLNDNRTPVDYSELPQNLVDALIATEDARFRDHSGIDARGTLRAIFKLGSGGGASTISQQLAKNLFHGEGSKNIIERVLQKAKEWIIAIRLERQYTKDEIIAMYLNIVDFNNNADGIRSAARIYFGKEPKDLDVKESAMIVGMLKNPSLYNPRPHRNPVGTRNRRNVVLSQMEKYDFITEEVRDSIQKLELELNYSPESHREGTATYFRAYLTDFMKKWIDENPKPDGSKYNLYNDGLKVYTTIDSRMQKYAEDAVEKHMPRLQAEFFNQNTPERNKTAPFLDLKPDEITSILNRGMRQSERWRIMKANGKSESEIIASFNKPTAMTVFSWKGEIDTIMKPMDSMRYYKSFLHTGMMSMDPQTGHVKAWVGGINMKHFQYDHVKQGKRQVGSTFKPFVYATAIDQLHLSPCDTFPNTKVTIEAGKFGNPEAWSPENSDFKYGGFKTLKNALANSTNTITARLMDQVGPQPVVDMAKKLGVESDIPAVPAIALGTPDLSVYEMVAAYATFANKGVYNEPVLVTRIEDKNGTVLYQFTPKTKDVLSEEVAYVTTNLMQGVTEDGSGARLRTKGADQWNVVYKEIITGYPYEFTNPIAGKTGTTQNNSDGWFMGMVPNLVTGVWVGADDRAAHFRNTAYGQGASMALPIWGLYMKSCYDDKTLDVSKADFERPQNLSIRVNCGAPIEGPTSDTEGGIIDELDF</sequence>
<dbReference type="RefSeq" id="WP_188605469.1">
    <property type="nucleotide sequence ID" value="NZ_BMIC01000001.1"/>
</dbReference>
<keyword evidence="7" id="KW-0645">Protease</keyword>
<evidence type="ECO:0000256" key="10">
    <source>
        <dbReference type="ARBA" id="ARBA00022801"/>
    </source>
</evidence>
<dbReference type="GO" id="GO:0008955">
    <property type="term" value="F:peptidoglycan glycosyltransferase activity"/>
    <property type="evidence" value="ECO:0007669"/>
    <property type="project" value="UniProtKB-EC"/>
</dbReference>
<evidence type="ECO:0000256" key="15">
    <source>
        <dbReference type="ARBA" id="ARBA00023316"/>
    </source>
</evidence>
<keyword evidence="9" id="KW-0808">Transferase</keyword>
<feature type="domain" description="Glycosyl transferase family 51" evidence="20">
    <location>
        <begin position="67"/>
        <end position="245"/>
    </location>
</feature>
<evidence type="ECO:0000256" key="12">
    <source>
        <dbReference type="ARBA" id="ARBA00022984"/>
    </source>
</evidence>
<keyword evidence="6" id="KW-0121">Carboxypeptidase</keyword>
<accession>A0A8J2X9Q5</accession>
<feature type="transmembrane region" description="Helical" evidence="18">
    <location>
        <begin position="21"/>
        <end position="41"/>
    </location>
</feature>
<keyword evidence="11" id="KW-0133">Cell shape</keyword>
<evidence type="ECO:0000256" key="2">
    <source>
        <dbReference type="ARBA" id="ARBA00004752"/>
    </source>
</evidence>
<evidence type="ECO:0000256" key="6">
    <source>
        <dbReference type="ARBA" id="ARBA00022645"/>
    </source>
</evidence>
<evidence type="ECO:0000256" key="18">
    <source>
        <dbReference type="SAM" id="Phobius"/>
    </source>
</evidence>
<dbReference type="InterPro" id="IPR023346">
    <property type="entry name" value="Lysozyme-like_dom_sf"/>
</dbReference>
<dbReference type="Pfam" id="PF00905">
    <property type="entry name" value="Transpeptidase"/>
    <property type="match status" value="1"/>
</dbReference>
<comment type="pathway">
    <text evidence="2">Cell wall biogenesis; peptidoglycan biosynthesis.</text>
</comment>
<evidence type="ECO:0000256" key="5">
    <source>
        <dbReference type="ARBA" id="ARBA00022475"/>
    </source>
</evidence>
<evidence type="ECO:0000256" key="1">
    <source>
        <dbReference type="ARBA" id="ARBA00004236"/>
    </source>
</evidence>
<evidence type="ECO:0000256" key="3">
    <source>
        <dbReference type="ARBA" id="ARBA00007090"/>
    </source>
</evidence>
<dbReference type="GO" id="GO:0005886">
    <property type="term" value="C:plasma membrane"/>
    <property type="evidence" value="ECO:0007669"/>
    <property type="project" value="UniProtKB-SubCell"/>
</dbReference>
<dbReference type="GO" id="GO:0009252">
    <property type="term" value="P:peptidoglycan biosynthetic process"/>
    <property type="evidence" value="ECO:0007669"/>
    <property type="project" value="UniProtKB-KW"/>
</dbReference>
<evidence type="ECO:0000256" key="4">
    <source>
        <dbReference type="ARBA" id="ARBA00007739"/>
    </source>
</evidence>
<dbReference type="InterPro" id="IPR036950">
    <property type="entry name" value="PBP_transglycosylase"/>
</dbReference>
<keyword evidence="12" id="KW-0573">Peptidoglycan synthesis</keyword>
<comment type="catalytic activity">
    <reaction evidence="17">
        <text>[GlcNAc-(1-&gt;4)-Mur2Ac(oyl-L-Ala-gamma-D-Glu-L-Lys-D-Ala-D-Ala)](n)-di-trans,octa-cis-undecaprenyl diphosphate + beta-D-GlcNAc-(1-&gt;4)-Mur2Ac(oyl-L-Ala-gamma-D-Glu-L-Lys-D-Ala-D-Ala)-di-trans,octa-cis-undecaprenyl diphosphate = [GlcNAc-(1-&gt;4)-Mur2Ac(oyl-L-Ala-gamma-D-Glu-L-Lys-D-Ala-D-Ala)](n+1)-di-trans,octa-cis-undecaprenyl diphosphate + di-trans,octa-cis-undecaprenyl diphosphate + H(+)</text>
        <dbReference type="Rhea" id="RHEA:23708"/>
        <dbReference type="Rhea" id="RHEA-COMP:9602"/>
        <dbReference type="Rhea" id="RHEA-COMP:9603"/>
        <dbReference type="ChEBI" id="CHEBI:15378"/>
        <dbReference type="ChEBI" id="CHEBI:58405"/>
        <dbReference type="ChEBI" id="CHEBI:60033"/>
        <dbReference type="ChEBI" id="CHEBI:78435"/>
        <dbReference type="EC" id="2.4.99.28"/>
    </reaction>
</comment>
<dbReference type="PANTHER" id="PTHR32282:SF11">
    <property type="entry name" value="PENICILLIN-BINDING PROTEIN 1B"/>
    <property type="match status" value="1"/>
</dbReference>
<dbReference type="SUPFAM" id="SSF56601">
    <property type="entry name" value="beta-lactamase/transpeptidase-like"/>
    <property type="match status" value="1"/>
</dbReference>
<organism evidence="21 22">
    <name type="scientific">Aquaticitalea lipolytica</name>
    <dbReference type="NCBI Taxonomy" id="1247562"/>
    <lineage>
        <taxon>Bacteria</taxon>
        <taxon>Pseudomonadati</taxon>
        <taxon>Bacteroidota</taxon>
        <taxon>Flavobacteriia</taxon>
        <taxon>Flavobacteriales</taxon>
        <taxon>Flavobacteriaceae</taxon>
        <taxon>Aquaticitalea</taxon>
    </lineage>
</organism>
<dbReference type="GO" id="GO:0008658">
    <property type="term" value="F:penicillin binding"/>
    <property type="evidence" value="ECO:0007669"/>
    <property type="project" value="InterPro"/>
</dbReference>
<comment type="similarity">
    <text evidence="4">In the N-terminal section; belongs to the glycosyltransferase 51 family.</text>
</comment>
<evidence type="ECO:0000256" key="11">
    <source>
        <dbReference type="ARBA" id="ARBA00022960"/>
    </source>
</evidence>
<dbReference type="Gene3D" id="1.10.3810.10">
    <property type="entry name" value="Biosynthetic peptidoglycan transglycosylase-like"/>
    <property type="match status" value="1"/>
</dbReference>
<dbReference type="Proteomes" id="UP000598120">
    <property type="component" value="Unassembled WGS sequence"/>
</dbReference>
<dbReference type="GO" id="GO:0006508">
    <property type="term" value="P:proteolysis"/>
    <property type="evidence" value="ECO:0007669"/>
    <property type="project" value="UniProtKB-KW"/>
</dbReference>